<feature type="domain" description="Major facilitator superfamily associated" evidence="7">
    <location>
        <begin position="10"/>
        <end position="512"/>
    </location>
</feature>
<keyword evidence="5 6" id="KW-0472">Membrane</keyword>
<evidence type="ECO:0000256" key="2">
    <source>
        <dbReference type="ARBA" id="ARBA00005241"/>
    </source>
</evidence>
<dbReference type="Proteomes" id="UP000318571">
    <property type="component" value="Chromosome 9"/>
</dbReference>
<feature type="transmembrane region" description="Helical" evidence="6">
    <location>
        <begin position="342"/>
        <end position="368"/>
    </location>
</feature>
<evidence type="ECO:0000259" key="7">
    <source>
        <dbReference type="Pfam" id="PF12832"/>
    </source>
</evidence>
<evidence type="ECO:0000313" key="9">
    <source>
        <dbReference type="Proteomes" id="UP000318571"/>
    </source>
</evidence>
<reference evidence="8 9" key="1">
    <citation type="journal article" date="2018" name="Nat. Ecol. Evol.">
        <title>Genomic signatures of mitonuclear coevolution across populations of Tigriopus californicus.</title>
        <authorList>
            <person name="Barreto F.S."/>
            <person name="Watson E.T."/>
            <person name="Lima T.G."/>
            <person name="Willett C.S."/>
            <person name="Edmands S."/>
            <person name="Li W."/>
            <person name="Burton R.S."/>
        </authorList>
    </citation>
    <scope>NUCLEOTIDE SEQUENCE [LARGE SCALE GENOMIC DNA]</scope>
    <source>
        <strain evidence="8 9">San Diego</strain>
    </source>
</reference>
<organism evidence="8 9">
    <name type="scientific">Tigriopus californicus</name>
    <name type="common">Marine copepod</name>
    <dbReference type="NCBI Taxonomy" id="6832"/>
    <lineage>
        <taxon>Eukaryota</taxon>
        <taxon>Metazoa</taxon>
        <taxon>Ecdysozoa</taxon>
        <taxon>Arthropoda</taxon>
        <taxon>Crustacea</taxon>
        <taxon>Multicrustacea</taxon>
        <taxon>Hexanauplia</taxon>
        <taxon>Copepoda</taxon>
        <taxon>Harpacticoida</taxon>
        <taxon>Harpacticidae</taxon>
        <taxon>Tigriopus</taxon>
    </lineage>
</organism>
<dbReference type="Gene3D" id="1.20.1250.20">
    <property type="entry name" value="MFS general substrate transporter like domains"/>
    <property type="match status" value="1"/>
</dbReference>
<feature type="transmembrane region" description="Helical" evidence="6">
    <location>
        <begin position="269"/>
        <end position="288"/>
    </location>
</feature>
<comment type="subcellular location">
    <subcellularLocation>
        <location evidence="1">Membrane</location>
        <topology evidence="1">Multi-pass membrane protein</topology>
    </subcellularLocation>
</comment>
<feature type="transmembrane region" description="Helical" evidence="6">
    <location>
        <begin position="300"/>
        <end position="321"/>
    </location>
</feature>
<dbReference type="InterPro" id="IPR051717">
    <property type="entry name" value="MFS_MFSD6"/>
</dbReference>
<evidence type="ECO:0000256" key="6">
    <source>
        <dbReference type="SAM" id="Phobius"/>
    </source>
</evidence>
<proteinExistence type="inferred from homology"/>
<evidence type="ECO:0000313" key="8">
    <source>
        <dbReference type="EMBL" id="TRY69999.1"/>
    </source>
</evidence>
<evidence type="ECO:0000256" key="3">
    <source>
        <dbReference type="ARBA" id="ARBA00022692"/>
    </source>
</evidence>
<evidence type="ECO:0000256" key="1">
    <source>
        <dbReference type="ARBA" id="ARBA00004141"/>
    </source>
</evidence>
<feature type="transmembrane region" description="Helical" evidence="6">
    <location>
        <begin position="473"/>
        <end position="493"/>
    </location>
</feature>
<protein>
    <recommendedName>
        <fullName evidence="7">Major facilitator superfamily associated domain-containing protein</fullName>
    </recommendedName>
</protein>
<feature type="transmembrane region" description="Helical" evidence="6">
    <location>
        <begin position="228"/>
        <end position="248"/>
    </location>
</feature>
<dbReference type="GO" id="GO:0016020">
    <property type="term" value="C:membrane"/>
    <property type="evidence" value="ECO:0007669"/>
    <property type="project" value="UniProtKB-SubCell"/>
</dbReference>
<evidence type="ECO:0000256" key="5">
    <source>
        <dbReference type="ARBA" id="ARBA00023136"/>
    </source>
</evidence>
<keyword evidence="3 6" id="KW-0812">Transmembrane</keyword>
<name>A0A553NX40_TIGCA</name>
<comment type="caution">
    <text evidence="8">The sequence shown here is derived from an EMBL/GenBank/DDBJ whole genome shotgun (WGS) entry which is preliminary data.</text>
</comment>
<dbReference type="InterPro" id="IPR024989">
    <property type="entry name" value="MFS_assoc_dom"/>
</dbReference>
<dbReference type="PANTHER" id="PTHR16172">
    <property type="entry name" value="MAJOR FACILITATOR SUPERFAMILY DOMAIN-CONTAINING PROTEIN 6-LIKE"/>
    <property type="match status" value="1"/>
</dbReference>
<feature type="transmembrane region" description="Helical" evidence="6">
    <location>
        <begin position="86"/>
        <end position="104"/>
    </location>
</feature>
<dbReference type="PANTHER" id="PTHR16172:SF37">
    <property type="entry name" value="RE36877P"/>
    <property type="match status" value="1"/>
</dbReference>
<sequence>MEVIKPRGQLWPLKLHYFFHGLGGAPILPFLSVIAKQLGMPGSGIGMTMSIIQDESYTYRLRGLNTNPSAEVVSLLSNFPRHKISIFRLLMLGHLLGFFLIQFVPPIETEEMTLEPECVDMNQLGLTVDGEVDPCTINKLHTFYDKTIQCQLSCRSRESPTSSFANFQGTFNGKTSTFPAGKSLRIQFETASCSPDLGKCFANCSDPQLRKVLNKQHDGHKAKTKLNYWILTFLWVFGGITAGGVMTFQDAICHQVLTAHNSKEHYGHQRLFASLGWGMAAFIVGYWVDQDSAQSLLFDYSVAFKVMSIAWLMDILVVGYLEIPNSNVHRPHSPWQALTGSFMNIETLIFLFYCIIVGICFSALPFHFILLEELGSKGSCASIQALKLLQGLCLSLNCTGEIPVFFYSGSLVRRFGAKNIMNSVLLLFCLRFFYYSQMIGPWDTIYIEFFNGWCVALFFPAMTTFATKVAPDGAALTMTALAFAAYEGVGGAIGGTVAGTLYEMHGAPKTFEYFSYFALVGFLVHLILQQVLISRRTPHGYAKSFNSQSQYMIMD</sequence>
<evidence type="ECO:0000256" key="4">
    <source>
        <dbReference type="ARBA" id="ARBA00022989"/>
    </source>
</evidence>
<dbReference type="OMA" id="SIMSEGR"/>
<accession>A0A553NX40</accession>
<feature type="transmembrane region" description="Helical" evidence="6">
    <location>
        <begin position="445"/>
        <end position="466"/>
    </location>
</feature>
<gene>
    <name evidence="8" type="ORF">TCAL_07338</name>
</gene>
<keyword evidence="4 6" id="KW-1133">Transmembrane helix</keyword>
<dbReference type="EMBL" id="VCGU01000009">
    <property type="protein sequence ID" value="TRY69999.1"/>
    <property type="molecule type" value="Genomic_DNA"/>
</dbReference>
<dbReference type="AlphaFoldDB" id="A0A553NX40"/>
<comment type="similarity">
    <text evidence="2">Belongs to the major facilitator superfamily. MFSD6 family.</text>
</comment>
<feature type="transmembrane region" description="Helical" evidence="6">
    <location>
        <begin position="420"/>
        <end position="439"/>
    </location>
</feature>
<keyword evidence="9" id="KW-1185">Reference proteome</keyword>
<dbReference type="SUPFAM" id="SSF103473">
    <property type="entry name" value="MFS general substrate transporter"/>
    <property type="match status" value="1"/>
</dbReference>
<feature type="transmembrane region" description="Helical" evidence="6">
    <location>
        <begin position="15"/>
        <end position="35"/>
    </location>
</feature>
<dbReference type="InterPro" id="IPR036259">
    <property type="entry name" value="MFS_trans_sf"/>
</dbReference>
<dbReference type="Pfam" id="PF12832">
    <property type="entry name" value="MFS_1_like"/>
    <property type="match status" value="1"/>
</dbReference>
<feature type="transmembrane region" description="Helical" evidence="6">
    <location>
        <begin position="513"/>
        <end position="533"/>
    </location>
</feature>
<dbReference type="STRING" id="6832.A0A553NX40"/>